<evidence type="ECO:0000313" key="10">
    <source>
        <dbReference type="EMBL" id="KAA6387746.1"/>
    </source>
</evidence>
<feature type="region of interest" description="Disordered" evidence="8">
    <location>
        <begin position="496"/>
        <end position="515"/>
    </location>
</feature>
<evidence type="ECO:0000256" key="7">
    <source>
        <dbReference type="RuleBase" id="RU364138"/>
    </source>
</evidence>
<reference evidence="10 11" key="1">
    <citation type="submission" date="2019-03" db="EMBL/GenBank/DDBJ databases">
        <title>Single cell metagenomics reveals metabolic interactions within the superorganism composed of flagellate Streblomastix strix and complex community of Bacteroidetes bacteria on its surface.</title>
        <authorList>
            <person name="Treitli S.C."/>
            <person name="Kolisko M."/>
            <person name="Husnik F."/>
            <person name="Keeling P."/>
            <person name="Hampl V."/>
        </authorList>
    </citation>
    <scope>NUCLEOTIDE SEQUENCE [LARGE SCALE GENOMIC DNA]</scope>
    <source>
        <strain evidence="10">ST1C</strain>
    </source>
</reference>
<keyword evidence="9" id="KW-0472">Membrane</keyword>
<evidence type="ECO:0000256" key="6">
    <source>
        <dbReference type="ARBA" id="ARBA00023180"/>
    </source>
</evidence>
<protein>
    <recommendedName>
        <fullName evidence="7">Phospholipase B-like</fullName>
        <ecNumber evidence="7">3.1.1.-</ecNumber>
    </recommendedName>
</protein>
<comment type="caution">
    <text evidence="10">The sequence shown here is derived from an EMBL/GenBank/DDBJ whole genome shotgun (WGS) entry which is preliminary data.</text>
</comment>
<evidence type="ECO:0000256" key="3">
    <source>
        <dbReference type="ARBA" id="ARBA00022801"/>
    </source>
</evidence>
<feature type="transmembrane region" description="Helical" evidence="9">
    <location>
        <begin position="611"/>
        <end position="639"/>
    </location>
</feature>
<dbReference type="AlphaFoldDB" id="A0A5J4VZT5"/>
<sequence>MLCKGKSEVASAFARVAFAGRDGWGKIEISQLKDTDPNELAFMFGALEGFAFHNEILSLFQNIDSILFEGVQEDLKEYVYDFVSKNLEFVETEKYNSDLMTNQKALFDGLVFGYGKASTYDTALTKQQLWLISMLSEVRDLINLYTKDKTVQEYDLADKYFLNGRGITILKLVYGNQELFLGQNVWSSYSQLVKLHRTYYFLNQKQNEENKNDIRVPFMSMSGYPGVLGSGDEFFTLSNGIGIAGNHYDIIYSQNENQTYSISEKGFPFWMRIMSANIQILLNNSFNKHFYIENQSSAGQIVADNIMQNPLSIGNVQLIVVDYNKFKTFKRKNGNQQQTQYRIIKQMNKLTNSTAWLIETVPYDEPKSKQNSFHSKLSNTSQNQIKRNEQQSYTGEDIQMLDISDILQDNMSFALTSIPSSELAYQRAGYNDYVQKDSVNKSLHQFKLFLFGRIEDNTTQFNSVINFRAKIIENEQKKVHDIEGFKYLIRYNDYSSDTESISPSREPSSKKDKYRDPCYSISPRCELRKIEKQAIAIGAIDAKVTSWLMMQDTNFISQLGPTLSHQLPHYNVTQLDSLSHFAHNGVPEEIDKCRWIQRDWNNSLKISTMSLFVLFASILCLLILIAAVVFFIITFIILLHKERKEMASNIKMYEGIDINVGFQTE</sequence>
<dbReference type="Pfam" id="PF04916">
    <property type="entry name" value="Phospholip_B"/>
    <property type="match status" value="1"/>
</dbReference>
<keyword evidence="5 7" id="KW-0443">Lipid metabolism</keyword>
<evidence type="ECO:0000256" key="9">
    <source>
        <dbReference type="SAM" id="Phobius"/>
    </source>
</evidence>
<proteinExistence type="inferred from homology"/>
<dbReference type="GO" id="GO:0005576">
    <property type="term" value="C:extracellular region"/>
    <property type="evidence" value="ECO:0007669"/>
    <property type="project" value="TreeGrafter"/>
</dbReference>
<evidence type="ECO:0000256" key="2">
    <source>
        <dbReference type="ARBA" id="ARBA00022729"/>
    </source>
</evidence>
<dbReference type="GO" id="GO:0004620">
    <property type="term" value="F:phospholipase activity"/>
    <property type="evidence" value="ECO:0007669"/>
    <property type="project" value="InterPro"/>
</dbReference>
<keyword evidence="6" id="KW-0325">Glycoprotein</keyword>
<dbReference type="InterPro" id="IPR007000">
    <property type="entry name" value="PLipase_B-like"/>
</dbReference>
<dbReference type="GO" id="GO:0009395">
    <property type="term" value="P:phospholipid catabolic process"/>
    <property type="evidence" value="ECO:0007669"/>
    <property type="project" value="TreeGrafter"/>
</dbReference>
<keyword evidence="9" id="KW-0812">Transmembrane</keyword>
<keyword evidence="2" id="KW-0732">Signal</keyword>
<feature type="compositionally biased region" description="Polar residues" evidence="8">
    <location>
        <begin position="496"/>
        <end position="506"/>
    </location>
</feature>
<keyword evidence="9" id="KW-1133">Transmembrane helix</keyword>
<accession>A0A5J4VZT5</accession>
<organism evidence="10 11">
    <name type="scientific">Streblomastix strix</name>
    <dbReference type="NCBI Taxonomy" id="222440"/>
    <lineage>
        <taxon>Eukaryota</taxon>
        <taxon>Metamonada</taxon>
        <taxon>Preaxostyla</taxon>
        <taxon>Oxymonadida</taxon>
        <taxon>Streblomastigidae</taxon>
        <taxon>Streblomastix</taxon>
    </lineage>
</organism>
<dbReference type="PANTHER" id="PTHR12370:SF3">
    <property type="entry name" value="PHOSPHOLIPASE B-LIKE 2-RELATED"/>
    <property type="match status" value="1"/>
</dbReference>
<gene>
    <name evidence="10" type="ORF">EZS28_016726</name>
</gene>
<comment type="function">
    <text evidence="7">Putative phospholipase.</text>
</comment>
<dbReference type="Proteomes" id="UP000324800">
    <property type="component" value="Unassembled WGS sequence"/>
</dbReference>
<dbReference type="Gene3D" id="3.60.60.30">
    <property type="match status" value="1"/>
</dbReference>
<dbReference type="EC" id="3.1.1.-" evidence="7"/>
<dbReference type="PANTHER" id="PTHR12370">
    <property type="entry name" value="PHOSPHOLIPASE B-RELATED"/>
    <property type="match status" value="1"/>
</dbReference>
<evidence type="ECO:0000256" key="5">
    <source>
        <dbReference type="ARBA" id="ARBA00023098"/>
    </source>
</evidence>
<evidence type="ECO:0000256" key="8">
    <source>
        <dbReference type="SAM" id="MobiDB-lite"/>
    </source>
</evidence>
<dbReference type="OrthoDB" id="443524at2759"/>
<name>A0A5J4VZT5_9EUKA</name>
<comment type="similarity">
    <text evidence="1 7">Belongs to the phospholipase B-like family.</text>
</comment>
<evidence type="ECO:0000256" key="4">
    <source>
        <dbReference type="ARBA" id="ARBA00022963"/>
    </source>
</evidence>
<evidence type="ECO:0000256" key="1">
    <source>
        <dbReference type="ARBA" id="ARBA00007835"/>
    </source>
</evidence>
<evidence type="ECO:0000313" key="11">
    <source>
        <dbReference type="Proteomes" id="UP000324800"/>
    </source>
</evidence>
<dbReference type="EMBL" id="SNRW01004247">
    <property type="protein sequence ID" value="KAA6387746.1"/>
    <property type="molecule type" value="Genomic_DNA"/>
</dbReference>
<keyword evidence="4 7" id="KW-0442">Lipid degradation</keyword>
<keyword evidence="3 7" id="KW-0378">Hydrolase</keyword>